<dbReference type="Proteomes" id="UP001366166">
    <property type="component" value="Chromosome"/>
</dbReference>
<feature type="domain" description="Ribosomal RNA small subunit methyltransferase B-like ferredoxin-like" evidence="6">
    <location>
        <begin position="148"/>
        <end position="216"/>
    </location>
</feature>
<dbReference type="RefSeq" id="WP_338604854.1">
    <property type="nucleotide sequence ID" value="NZ_AP028679.1"/>
</dbReference>
<keyword evidence="7" id="KW-0808">Transferase</keyword>
<dbReference type="Pfam" id="PF22458">
    <property type="entry name" value="RsmF-B_ferredox"/>
    <property type="match status" value="1"/>
</dbReference>
<evidence type="ECO:0000259" key="5">
    <source>
        <dbReference type="Pfam" id="PF01189"/>
    </source>
</evidence>
<dbReference type="GO" id="GO:0003723">
    <property type="term" value="F:RNA binding"/>
    <property type="evidence" value="ECO:0007669"/>
    <property type="project" value="UniProtKB-KW"/>
</dbReference>
<dbReference type="GO" id="GO:0008649">
    <property type="term" value="F:rRNA methyltransferase activity"/>
    <property type="evidence" value="ECO:0007669"/>
    <property type="project" value="InterPro"/>
</dbReference>
<evidence type="ECO:0000256" key="1">
    <source>
        <dbReference type="ARBA" id="ARBA00022490"/>
    </source>
</evidence>
<dbReference type="InterPro" id="IPR004573">
    <property type="entry name" value="rRNA_ssu_MeTfrase_B"/>
</dbReference>
<protein>
    <submittedName>
        <fullName evidence="7">Ribosomal RNA small subunit methyltransferase B</fullName>
    </submittedName>
</protein>
<evidence type="ECO:0000313" key="8">
    <source>
        <dbReference type="Proteomes" id="UP001366166"/>
    </source>
</evidence>
<evidence type="ECO:0000259" key="4">
    <source>
        <dbReference type="Pfam" id="PF01029"/>
    </source>
</evidence>
<dbReference type="NCBIfam" id="TIGR00563">
    <property type="entry name" value="rsmB"/>
    <property type="match status" value="1"/>
</dbReference>
<feature type="domain" description="SAM-dependent methyltransferase RsmB-F/NOP2-type catalytic core" evidence="5">
    <location>
        <begin position="247"/>
        <end position="440"/>
    </location>
</feature>
<dbReference type="Gene3D" id="3.30.70.1170">
    <property type="entry name" value="Sun protein, domain 3"/>
    <property type="match status" value="1"/>
</dbReference>
<evidence type="ECO:0000259" key="6">
    <source>
        <dbReference type="Pfam" id="PF22458"/>
    </source>
</evidence>
<evidence type="ECO:0000313" key="7">
    <source>
        <dbReference type="EMBL" id="BEQ13293.1"/>
    </source>
</evidence>
<dbReference type="Pfam" id="PF01189">
    <property type="entry name" value="Methyltr_RsmB-F"/>
    <property type="match status" value="1"/>
</dbReference>
<evidence type="ECO:0000256" key="2">
    <source>
        <dbReference type="ARBA" id="ARBA00022552"/>
    </source>
</evidence>
<dbReference type="InterPro" id="IPR029063">
    <property type="entry name" value="SAM-dependent_MTases_sf"/>
</dbReference>
<keyword evidence="3" id="KW-0694">RNA-binding</keyword>
<dbReference type="EMBL" id="AP028679">
    <property type="protein sequence ID" value="BEQ13293.1"/>
    <property type="molecule type" value="Genomic_DNA"/>
</dbReference>
<dbReference type="CDD" id="cd02440">
    <property type="entry name" value="AdoMet_MTases"/>
    <property type="match status" value="1"/>
</dbReference>
<dbReference type="Gene3D" id="1.10.940.10">
    <property type="entry name" value="NusB-like"/>
    <property type="match status" value="1"/>
</dbReference>
<dbReference type="KEGG" id="dmp:FAK_03590"/>
<proteinExistence type="predicted"/>
<dbReference type="Gene3D" id="3.40.50.150">
    <property type="entry name" value="Vaccinia Virus protein VP39"/>
    <property type="match status" value="1"/>
</dbReference>
<reference evidence="8" key="1">
    <citation type="journal article" date="2023" name="Arch. Microbiol.">
        <title>Desulfoferula mesophilus gen. nov. sp. nov., a mesophilic sulfate-reducing bacterium isolated from a brackish lake sediment.</title>
        <authorList>
            <person name="Watanabe T."/>
            <person name="Yabe T."/>
            <person name="Tsuji J.M."/>
            <person name="Fukui M."/>
        </authorList>
    </citation>
    <scope>NUCLEOTIDE SEQUENCE [LARGE SCALE GENOMIC DNA]</scope>
    <source>
        <strain evidence="8">12FAK</strain>
    </source>
</reference>
<dbReference type="Pfam" id="PF01029">
    <property type="entry name" value="NusB"/>
    <property type="match status" value="1"/>
</dbReference>
<dbReference type="InterPro" id="IPR054728">
    <property type="entry name" value="RsmB-like_ferredoxin"/>
</dbReference>
<dbReference type="SUPFAM" id="SSF48013">
    <property type="entry name" value="NusB-like"/>
    <property type="match status" value="1"/>
</dbReference>
<dbReference type="InterPro" id="IPR035926">
    <property type="entry name" value="NusB-like_sf"/>
</dbReference>
<dbReference type="PANTHER" id="PTHR22807:SF53">
    <property type="entry name" value="RIBOSOMAL RNA SMALL SUBUNIT METHYLTRANSFERASE B-RELATED"/>
    <property type="match status" value="1"/>
</dbReference>
<dbReference type="AlphaFoldDB" id="A0AAU9E810"/>
<organism evidence="7 8">
    <name type="scientific">Desulfoferula mesophila</name>
    <dbReference type="NCBI Taxonomy" id="3058419"/>
    <lineage>
        <taxon>Bacteria</taxon>
        <taxon>Pseudomonadati</taxon>
        <taxon>Thermodesulfobacteriota</taxon>
        <taxon>Desulfarculia</taxon>
        <taxon>Desulfarculales</taxon>
        <taxon>Desulfarculaceae</taxon>
        <taxon>Desulfoferula</taxon>
    </lineage>
</organism>
<feature type="domain" description="NusB/RsmB/TIM44" evidence="4">
    <location>
        <begin position="3"/>
        <end position="122"/>
    </location>
</feature>
<keyword evidence="8" id="KW-1185">Reference proteome</keyword>
<dbReference type="InterPro" id="IPR023267">
    <property type="entry name" value="RCMT"/>
</dbReference>
<gene>
    <name evidence="7" type="primary">rsmB</name>
    <name evidence="7" type="ORF">FAK_03590</name>
</gene>
<dbReference type="SUPFAM" id="SSF53335">
    <property type="entry name" value="S-adenosyl-L-methionine-dependent methyltransferases"/>
    <property type="match status" value="1"/>
</dbReference>
<dbReference type="GO" id="GO:0006355">
    <property type="term" value="P:regulation of DNA-templated transcription"/>
    <property type="evidence" value="ECO:0007669"/>
    <property type="project" value="InterPro"/>
</dbReference>
<keyword evidence="2" id="KW-0698">rRNA processing</keyword>
<dbReference type="InterPro" id="IPR006027">
    <property type="entry name" value="NusB_RsmB_TIM44"/>
</dbReference>
<dbReference type="PANTHER" id="PTHR22807">
    <property type="entry name" value="NOP2 YEAST -RELATED NOL1/NOP2/FMU SUN DOMAIN-CONTAINING"/>
    <property type="match status" value="1"/>
</dbReference>
<dbReference type="InterPro" id="IPR049560">
    <property type="entry name" value="MeTrfase_RsmB-F_NOP2_cat"/>
</dbReference>
<name>A0AAU9E810_9BACT</name>
<keyword evidence="7" id="KW-0489">Methyltransferase</keyword>
<evidence type="ECO:0000256" key="3">
    <source>
        <dbReference type="ARBA" id="ARBA00022884"/>
    </source>
</evidence>
<keyword evidence="1" id="KW-0963">Cytoplasm</keyword>
<dbReference type="PRINTS" id="PR02008">
    <property type="entry name" value="RCMTFAMILY"/>
</dbReference>
<sequence>MSRARRDAFRVLLELEAGTALLESSLARNLEKAAPRERAFATSLIFMVLRNRLFLDHLLARFLDRPPAKLDPPVLAVLRLGAAEAALMSTPAHAVVSAAVELAKATPARRGQKLVNAVLRRLVGGWPEVPLPGPEAAPLERLPLVYSHPAWLVAELLAQHSPEVVEAWLQANQAQPPLTLRLNPARATREGLAADLRQHAETLEPHPLVPEGLLLRGLKLPAAQLPGFESGLFSIQDAAAQAVSHLLGVEPGMAVADLCAGAGGKTGHLAALLRGQGRLWAVDPSPARVRALRQNLGRLGVQWVSVKQADALSLTGLDGALDRVLVDAPCSGLGVCGRRPDVRWRRVPEDPARLAKLQLDLAAKGAELLRPGGALVYATCTFTRAENQEVVAGLLARCPGLRLEWPQGLATELRACIGPDGYFSTMPQRDQADAFFAARLVKE</sequence>
<accession>A0AAU9E810</accession>